<reference evidence="5" key="1">
    <citation type="journal article" date="2021" name="Int. J. Syst. Evol. Microbiol.">
        <title>Bradyrhizobium septentrionale sp. nov. (sv. septentrionale) and Bradyrhizobium quebecense sp. nov. (sv. septentrionale) associated with legumes native to Canada possess rearranged symbiosis genes and numerous insertion sequences.</title>
        <authorList>
            <person name="Bromfield E.S.P."/>
            <person name="Cloutier S."/>
        </authorList>
    </citation>
    <scope>NUCLEOTIDE SEQUENCE</scope>
    <source>
        <strain evidence="5">5S5</strain>
    </source>
</reference>
<evidence type="ECO:0000259" key="4">
    <source>
        <dbReference type="PROSITE" id="PS50977"/>
    </source>
</evidence>
<name>A0ABZ2NTS0_9BRAD</name>
<keyword evidence="1 2" id="KW-0238">DNA-binding</keyword>
<feature type="domain" description="HTH tetR-type" evidence="4">
    <location>
        <begin position="92"/>
        <end position="152"/>
    </location>
</feature>
<feature type="compositionally biased region" description="Low complexity" evidence="3">
    <location>
        <begin position="67"/>
        <end position="77"/>
    </location>
</feature>
<dbReference type="Pfam" id="PF00440">
    <property type="entry name" value="TetR_N"/>
    <property type="match status" value="1"/>
</dbReference>
<dbReference type="InterPro" id="IPR001647">
    <property type="entry name" value="HTH_TetR"/>
</dbReference>
<dbReference type="EMBL" id="CP147711">
    <property type="protein sequence ID" value="WXC77541.1"/>
    <property type="molecule type" value="Genomic_DNA"/>
</dbReference>
<dbReference type="PANTHER" id="PTHR30055">
    <property type="entry name" value="HTH-TYPE TRANSCRIPTIONAL REGULATOR RUTR"/>
    <property type="match status" value="1"/>
</dbReference>
<evidence type="ECO:0000256" key="3">
    <source>
        <dbReference type="SAM" id="MobiDB-lite"/>
    </source>
</evidence>
<organism evidence="5 6">
    <name type="scientific">Bradyrhizobium septentrionale</name>
    <dbReference type="NCBI Taxonomy" id="1404411"/>
    <lineage>
        <taxon>Bacteria</taxon>
        <taxon>Pseudomonadati</taxon>
        <taxon>Pseudomonadota</taxon>
        <taxon>Alphaproteobacteria</taxon>
        <taxon>Hyphomicrobiales</taxon>
        <taxon>Nitrobacteraceae</taxon>
        <taxon>Bradyrhizobium</taxon>
    </lineage>
</organism>
<dbReference type="PANTHER" id="PTHR30055:SF223">
    <property type="entry name" value="HTH-TYPE TRANSCRIPTIONAL REGULATOR UIDR"/>
    <property type="match status" value="1"/>
</dbReference>
<feature type="region of interest" description="Disordered" evidence="3">
    <location>
        <begin position="55"/>
        <end position="89"/>
    </location>
</feature>
<dbReference type="SUPFAM" id="SSF46689">
    <property type="entry name" value="Homeodomain-like"/>
    <property type="match status" value="1"/>
</dbReference>
<gene>
    <name evidence="5" type="ORF">WDK88_29435</name>
</gene>
<proteinExistence type="predicted"/>
<dbReference type="Pfam" id="PF14246">
    <property type="entry name" value="TetR_C_7"/>
    <property type="match status" value="1"/>
</dbReference>
<feature type="DNA-binding region" description="H-T-H motif" evidence="2">
    <location>
        <begin position="115"/>
        <end position="134"/>
    </location>
</feature>
<dbReference type="InterPro" id="IPR009057">
    <property type="entry name" value="Homeodomain-like_sf"/>
</dbReference>
<evidence type="ECO:0000256" key="2">
    <source>
        <dbReference type="PROSITE-ProRule" id="PRU00335"/>
    </source>
</evidence>
<dbReference type="PROSITE" id="PS50977">
    <property type="entry name" value="HTH_TETR_2"/>
    <property type="match status" value="1"/>
</dbReference>
<evidence type="ECO:0000313" key="6">
    <source>
        <dbReference type="Proteomes" id="UP001432046"/>
    </source>
</evidence>
<dbReference type="PRINTS" id="PR00455">
    <property type="entry name" value="HTHTETR"/>
</dbReference>
<dbReference type="Proteomes" id="UP001432046">
    <property type="component" value="Chromosome"/>
</dbReference>
<dbReference type="InterPro" id="IPR039536">
    <property type="entry name" value="TetR_C_Proteobacteria"/>
</dbReference>
<dbReference type="InterPro" id="IPR050109">
    <property type="entry name" value="HTH-type_TetR-like_transc_reg"/>
</dbReference>
<keyword evidence="6" id="KW-1185">Reference proteome</keyword>
<evidence type="ECO:0000313" key="5">
    <source>
        <dbReference type="EMBL" id="WXC77541.1"/>
    </source>
</evidence>
<accession>A0ABZ2NTS0</accession>
<protein>
    <submittedName>
        <fullName evidence="5">TetR/AcrR family transcriptional regulator</fullName>
    </submittedName>
</protein>
<reference evidence="5" key="2">
    <citation type="submission" date="2024-03" db="EMBL/GenBank/DDBJ databases">
        <authorList>
            <person name="Bromfield E.S.P."/>
            <person name="Cloutier S."/>
        </authorList>
    </citation>
    <scope>NUCLEOTIDE SEQUENCE</scope>
    <source>
        <strain evidence="5">5S5</strain>
    </source>
</reference>
<dbReference type="Gene3D" id="1.10.357.10">
    <property type="entry name" value="Tetracycline Repressor, domain 2"/>
    <property type="match status" value="1"/>
</dbReference>
<sequence length="298" mass="32250">MLAHGVAPDPFYPVGKSYLFQWQPAGLIRKLDVFQNKAHIGTVNRMTGIIQKHGSDRLMNGKGKGQAGSQAGQSAPAPERRGRGRPQLRSDDETRALIYEAARREFSERGFAAANIADVACRAGVSTKTLYRLIPTKLALFEGMVTDRVDRFVSIVNLGACDGRNIAAALEAALLSCAELILDAEVIALQRIILAESDKFPDIAETFYEKAMQRTIAALANWLGVQQRRGRIVLDDAETAAGMLLGMLVFKPQRDVMFGHKPPPARSEIEARARACAALFLSGCAVPAGQTSKQSGDA</sequence>
<evidence type="ECO:0000256" key="1">
    <source>
        <dbReference type="ARBA" id="ARBA00023125"/>
    </source>
</evidence>
<dbReference type="InterPro" id="IPR036271">
    <property type="entry name" value="Tet_transcr_reg_TetR-rel_C_sf"/>
</dbReference>
<dbReference type="RefSeq" id="WP_338824092.1">
    <property type="nucleotide sequence ID" value="NZ_CP147708.1"/>
</dbReference>
<dbReference type="SUPFAM" id="SSF48498">
    <property type="entry name" value="Tetracyclin repressor-like, C-terminal domain"/>
    <property type="match status" value="1"/>
</dbReference>